<protein>
    <submittedName>
        <fullName evidence="2">Uncharacterized protein</fullName>
    </submittedName>
</protein>
<feature type="region of interest" description="Disordered" evidence="1">
    <location>
        <begin position="299"/>
        <end position="325"/>
    </location>
</feature>
<comment type="caution">
    <text evidence="2">The sequence shown here is derived from an EMBL/GenBank/DDBJ whole genome shotgun (WGS) entry which is preliminary data.</text>
</comment>
<dbReference type="Proteomes" id="UP001642484">
    <property type="component" value="Unassembled WGS sequence"/>
</dbReference>
<feature type="compositionally biased region" description="Polar residues" evidence="1">
    <location>
        <begin position="310"/>
        <end position="325"/>
    </location>
</feature>
<name>A0ABP0PRL1_9DINO</name>
<keyword evidence="3" id="KW-1185">Reference proteome</keyword>
<organism evidence="2 3">
    <name type="scientific">Durusdinium trenchii</name>
    <dbReference type="NCBI Taxonomy" id="1381693"/>
    <lineage>
        <taxon>Eukaryota</taxon>
        <taxon>Sar</taxon>
        <taxon>Alveolata</taxon>
        <taxon>Dinophyceae</taxon>
        <taxon>Suessiales</taxon>
        <taxon>Symbiodiniaceae</taxon>
        <taxon>Durusdinium</taxon>
    </lineage>
</organism>
<evidence type="ECO:0000313" key="2">
    <source>
        <dbReference type="EMBL" id="CAK9078670.1"/>
    </source>
</evidence>
<reference evidence="2 3" key="1">
    <citation type="submission" date="2024-02" db="EMBL/GenBank/DDBJ databases">
        <authorList>
            <person name="Chen Y."/>
            <person name="Shah S."/>
            <person name="Dougan E. K."/>
            <person name="Thang M."/>
            <person name="Chan C."/>
        </authorList>
    </citation>
    <scope>NUCLEOTIDE SEQUENCE [LARGE SCALE GENOMIC DNA]</scope>
</reference>
<gene>
    <name evidence="2" type="ORF">CCMP2556_LOCUS38788</name>
</gene>
<evidence type="ECO:0000313" key="3">
    <source>
        <dbReference type="Proteomes" id="UP001642484"/>
    </source>
</evidence>
<accession>A0ABP0PRL1</accession>
<proteinExistence type="predicted"/>
<evidence type="ECO:0000256" key="1">
    <source>
        <dbReference type="SAM" id="MobiDB-lite"/>
    </source>
</evidence>
<sequence>MLPIEAGPLVGHSRLIVHSRPSTSVAAPQPHVCRGQSAIIGGTAVACARYLAQRRSSACRAKGKTTRQAGGEEILEGLAQEVVGVRQGVRLLLAEGLGACSANGFTQRQKMIKEVEHLFGVLLRDLRAPASNKGLTEEEGIQLRLFRVSLDFLSGLDRLERWTPDEDGENSVSIQILRGQRAYLPASLWNVGLLVCLKKRPVEDEASRYAITFGEVALLHIGGRELGAPRALGGFTVPELVAVAQGLPNAELVALSDVLPEELRKENEAATLVIRNGASVFLGKGAANDFKNRRRSCMTASFGTHGGPRPSTSELDTTSSSAIRG</sequence>
<dbReference type="EMBL" id="CAXAMN010023583">
    <property type="protein sequence ID" value="CAK9078670.1"/>
    <property type="molecule type" value="Genomic_DNA"/>
</dbReference>